<reference evidence="1" key="1">
    <citation type="submission" date="2023-03" db="EMBL/GenBank/DDBJ databases">
        <title>Andean soil-derived lignocellulolytic bacterial consortium as a source of novel taxa and putative plastic-active enzymes.</title>
        <authorList>
            <person name="Diaz-Garcia L."/>
            <person name="Chuvochina M."/>
            <person name="Feuerriegel G."/>
            <person name="Bunk B."/>
            <person name="Sproer C."/>
            <person name="Streit W.R."/>
            <person name="Rodriguez L.M."/>
            <person name="Overmann J."/>
            <person name="Jimenez D.J."/>
        </authorList>
    </citation>
    <scope>NUCLEOTIDE SEQUENCE</scope>
    <source>
        <strain evidence="1">MAG 26</strain>
    </source>
</reference>
<name>A0AAJ6BP49_9SPHN</name>
<accession>A0AAJ6BP49</accession>
<protein>
    <submittedName>
        <fullName evidence="1">Uncharacterized protein</fullName>
    </submittedName>
</protein>
<gene>
    <name evidence="1" type="ORF">P0Y56_07330</name>
</gene>
<dbReference type="EMBL" id="CP119316">
    <property type="protein sequence ID" value="WEK48099.1"/>
    <property type="molecule type" value="Genomic_DNA"/>
</dbReference>
<organism evidence="1 2">
    <name type="scientific">Candidatus Andeanibacterium colombiense</name>
    <dbReference type="NCBI Taxonomy" id="3121345"/>
    <lineage>
        <taxon>Bacteria</taxon>
        <taxon>Pseudomonadati</taxon>
        <taxon>Pseudomonadota</taxon>
        <taxon>Alphaproteobacteria</taxon>
        <taxon>Sphingomonadales</taxon>
        <taxon>Sphingomonadaceae</taxon>
        <taxon>Candidatus Andeanibacterium</taxon>
    </lineage>
</organism>
<proteinExistence type="predicted"/>
<evidence type="ECO:0000313" key="2">
    <source>
        <dbReference type="Proteomes" id="UP001218362"/>
    </source>
</evidence>
<dbReference type="Proteomes" id="UP001218362">
    <property type="component" value="Chromosome"/>
</dbReference>
<evidence type="ECO:0000313" key="1">
    <source>
        <dbReference type="EMBL" id="WEK48099.1"/>
    </source>
</evidence>
<sequence>MVFGAIAAELQQIAAIGSGGLVMAQLAFIARQHAQMLARIVETLGDHRAQQSAGFTGGIAVAPGVQGLGGGHQLRELLAGRDRRHFSVARLRGFAKRAMRGGGQAQRVGVSGRELQDRARLGKRDRRLPRKLLPAIGQRFVQRSRAGLARRLHSGRYRQSIRPFQSRGLTNIPAPA</sequence>
<dbReference type="KEGG" id="acob:P0Y56_07330"/>
<dbReference type="AlphaFoldDB" id="A0AAJ6BP49"/>